<sequence length="76" mass="8434">MLAFCTGLVPARPGAAKIALLDNERPFIKTVSGPMRSIDTSNSKARFGVQPFQAMARLEFFILKPLKIHNEHGHQD</sequence>
<protein>
    <submittedName>
        <fullName evidence="1">Uncharacterized protein</fullName>
    </submittedName>
</protein>
<keyword evidence="2" id="KW-1185">Reference proteome</keyword>
<evidence type="ECO:0000313" key="1">
    <source>
        <dbReference type="EMBL" id="CAG9932134.1"/>
    </source>
</evidence>
<gene>
    <name evidence="1" type="ORF">NTG6680_0881</name>
</gene>
<proteinExistence type="predicted"/>
<dbReference type="EMBL" id="OU912926">
    <property type="protein sequence ID" value="CAG9932134.1"/>
    <property type="molecule type" value="Genomic_DNA"/>
</dbReference>
<accession>A0ABN8AJV0</accession>
<name>A0ABN8AJV0_9PROT</name>
<organism evidence="1 2">
    <name type="scientific">Candidatus Nitrotoga arctica</name>
    <dbReference type="NCBI Taxonomy" id="453162"/>
    <lineage>
        <taxon>Bacteria</taxon>
        <taxon>Pseudomonadati</taxon>
        <taxon>Pseudomonadota</taxon>
        <taxon>Betaproteobacteria</taxon>
        <taxon>Nitrosomonadales</taxon>
        <taxon>Gallionellaceae</taxon>
        <taxon>Candidatus Nitrotoga</taxon>
    </lineage>
</organism>
<dbReference type="Proteomes" id="UP000839052">
    <property type="component" value="Chromosome"/>
</dbReference>
<evidence type="ECO:0000313" key="2">
    <source>
        <dbReference type="Proteomes" id="UP000839052"/>
    </source>
</evidence>
<reference evidence="1 2" key="1">
    <citation type="submission" date="2021-10" db="EMBL/GenBank/DDBJ databases">
        <authorList>
            <person name="Koch H."/>
        </authorList>
    </citation>
    <scope>NUCLEOTIDE SEQUENCE [LARGE SCALE GENOMIC DNA]</scope>
    <source>
        <strain evidence="1">6680</strain>
    </source>
</reference>